<dbReference type="PANTHER" id="PTHR13510">
    <property type="entry name" value="FYVE-FINGER-CONTAINING RAB5 EFFECTOR PROTEIN RABENOSYN-5-RELATED"/>
    <property type="match status" value="1"/>
</dbReference>
<dbReference type="EMBL" id="QXFU01003168">
    <property type="protein sequence ID" value="KAE8977757.1"/>
    <property type="molecule type" value="Genomic_DNA"/>
</dbReference>
<sequence length="427" mass="47877">MPRNFQTPGVVPERIYLSGKQQQILTDTTDGIIAETLESYETFISNGRELPSNEWKHVKSKEKVHVYRSRHDKALRGHRQARSNRPRLLSLSAMERHQRETSGRPYIYNDEDQALKVKDSISTSTHSSSGSFALADDYVLSKVKPRHVPLVVAVGVIDGTVEDVAFGGFANTKYSWVVRNSYVHNDVFDDRKVLATLQVPSVEDPFRSVTIKWATGSYGAFTTRRDFLYIESMGMAYDSDGDRIFYNLIHSIELDACPPLEKRYNVIRAQMTTCYIGRQLDDNSVEMFCRGFVDPRGDVPESYSVLKLAHNVAHCSGFVECSNLKKLSWLVSLRRRSEAERALPSGECGVCKKSFKKLGFLQSPSGCAICRRVTCNKCSVQKKLTVDASTKDVVQKNFTFCLSCVIDAHGLSGCNVVSAESLKPNPT</sequence>
<protein>
    <recommendedName>
        <fullName evidence="7">FYVE-type domain-containing protein</fullName>
    </recommendedName>
</protein>
<evidence type="ECO:0000313" key="4">
    <source>
        <dbReference type="Proteomes" id="UP000429607"/>
    </source>
</evidence>
<dbReference type="OrthoDB" id="162663at2759"/>
<accession>A0A6A4DIL7</accession>
<dbReference type="InterPro" id="IPR023393">
    <property type="entry name" value="START-like_dom_sf"/>
</dbReference>
<gene>
    <name evidence="2" type="ORF">PR001_g24750</name>
    <name evidence="1" type="ORF">PR002_g24917</name>
    <name evidence="3" type="ORF">PR003_g21225</name>
</gene>
<evidence type="ECO:0008006" key="7">
    <source>
        <dbReference type="Google" id="ProtNLM"/>
    </source>
</evidence>
<dbReference type="Proteomes" id="UP000429607">
    <property type="component" value="Unassembled WGS sequence"/>
</dbReference>
<evidence type="ECO:0000313" key="3">
    <source>
        <dbReference type="EMBL" id="KAE9306519.1"/>
    </source>
</evidence>
<dbReference type="Proteomes" id="UP000434957">
    <property type="component" value="Unassembled WGS sequence"/>
</dbReference>
<dbReference type="InterPro" id="IPR052727">
    <property type="entry name" value="Rab4/Rab5_effector"/>
</dbReference>
<evidence type="ECO:0000313" key="1">
    <source>
        <dbReference type="EMBL" id="KAE8977757.1"/>
    </source>
</evidence>
<dbReference type="Proteomes" id="UP000435112">
    <property type="component" value="Unassembled WGS sequence"/>
</dbReference>
<evidence type="ECO:0000313" key="2">
    <source>
        <dbReference type="EMBL" id="KAE8978769.1"/>
    </source>
</evidence>
<keyword evidence="5" id="KW-1185">Reference proteome</keyword>
<comment type="caution">
    <text evidence="3">The sequence shown here is derived from an EMBL/GenBank/DDBJ whole genome shotgun (WGS) entry which is preliminary data.</text>
</comment>
<dbReference type="EMBL" id="QXFT01001970">
    <property type="protein sequence ID" value="KAE9306519.1"/>
    <property type="molecule type" value="Genomic_DNA"/>
</dbReference>
<dbReference type="EMBL" id="QXFV01003220">
    <property type="protein sequence ID" value="KAE8978769.1"/>
    <property type="molecule type" value="Genomic_DNA"/>
</dbReference>
<evidence type="ECO:0000313" key="5">
    <source>
        <dbReference type="Proteomes" id="UP000434957"/>
    </source>
</evidence>
<dbReference type="AlphaFoldDB" id="A0A6A4DIL7"/>
<proteinExistence type="predicted"/>
<dbReference type="PANTHER" id="PTHR13510:SF44">
    <property type="entry name" value="RABENOSYN-5"/>
    <property type="match status" value="1"/>
</dbReference>
<evidence type="ECO:0000313" key="6">
    <source>
        <dbReference type="Proteomes" id="UP000435112"/>
    </source>
</evidence>
<dbReference type="SUPFAM" id="SSF55961">
    <property type="entry name" value="Bet v1-like"/>
    <property type="match status" value="1"/>
</dbReference>
<reference evidence="3 5" key="1">
    <citation type="submission" date="2018-08" db="EMBL/GenBank/DDBJ databases">
        <title>Genomic investigation of the strawberry pathogen Phytophthora fragariae indicates pathogenicity is determined by transcriptional variation in three key races.</title>
        <authorList>
            <person name="Adams T.M."/>
            <person name="Armitage A.D."/>
            <person name="Sobczyk M.K."/>
            <person name="Bates H.J."/>
            <person name="Dunwell J.M."/>
            <person name="Nellist C.F."/>
            <person name="Harrison R.J."/>
        </authorList>
    </citation>
    <scope>NUCLEOTIDE SEQUENCE [LARGE SCALE GENOMIC DNA]</scope>
    <source>
        <strain evidence="2 4">SCRP249</strain>
        <strain evidence="1 6">SCRP324</strain>
        <strain evidence="3 5">SCRP333</strain>
    </source>
</reference>
<dbReference type="Gene3D" id="3.30.530.20">
    <property type="match status" value="1"/>
</dbReference>
<organism evidence="3 5">
    <name type="scientific">Phytophthora rubi</name>
    <dbReference type="NCBI Taxonomy" id="129364"/>
    <lineage>
        <taxon>Eukaryota</taxon>
        <taxon>Sar</taxon>
        <taxon>Stramenopiles</taxon>
        <taxon>Oomycota</taxon>
        <taxon>Peronosporomycetes</taxon>
        <taxon>Peronosporales</taxon>
        <taxon>Peronosporaceae</taxon>
        <taxon>Phytophthora</taxon>
    </lineage>
</organism>
<dbReference type="CDD" id="cd00065">
    <property type="entry name" value="FYVE_like_SF"/>
    <property type="match status" value="1"/>
</dbReference>
<name>A0A6A4DIL7_9STRA</name>